<dbReference type="InterPro" id="IPR025742">
    <property type="entry name" value="CSTF2_hinge"/>
</dbReference>
<dbReference type="Pfam" id="PF00076">
    <property type="entry name" value="RRM_1"/>
    <property type="match status" value="1"/>
</dbReference>
<dbReference type="VEuPathDB" id="FungiDB:DIURU_001752"/>
<dbReference type="InterPro" id="IPR012677">
    <property type="entry name" value="Nucleotide-bd_a/b_plait_sf"/>
</dbReference>
<feature type="domain" description="RRM" evidence="2">
    <location>
        <begin position="4"/>
        <end position="83"/>
    </location>
</feature>
<dbReference type="SUPFAM" id="SSF54928">
    <property type="entry name" value="RNA-binding domain, RBD"/>
    <property type="match status" value="1"/>
</dbReference>
<dbReference type="OrthoDB" id="15688at2759"/>
<keyword evidence="4" id="KW-1185">Reference proteome</keyword>
<organism evidence="3 4">
    <name type="scientific">Diutina rugosa</name>
    <name type="common">Yeast</name>
    <name type="synonym">Candida rugosa</name>
    <dbReference type="NCBI Taxonomy" id="5481"/>
    <lineage>
        <taxon>Eukaryota</taxon>
        <taxon>Fungi</taxon>
        <taxon>Dikarya</taxon>
        <taxon>Ascomycota</taxon>
        <taxon>Saccharomycotina</taxon>
        <taxon>Pichiomycetes</taxon>
        <taxon>Debaryomycetaceae</taxon>
        <taxon>Diutina</taxon>
    </lineage>
</organism>
<dbReference type="PROSITE" id="PS50102">
    <property type="entry name" value="RRM"/>
    <property type="match status" value="1"/>
</dbReference>
<dbReference type="EMBL" id="SWFT01000051">
    <property type="protein sequence ID" value="KAA8904916.1"/>
    <property type="molecule type" value="Genomic_DNA"/>
</dbReference>
<dbReference type="RefSeq" id="XP_034013431.1">
    <property type="nucleotide sequence ID" value="XM_034154330.1"/>
</dbReference>
<dbReference type="InterPro" id="IPR000504">
    <property type="entry name" value="RRM_dom"/>
</dbReference>
<dbReference type="OMA" id="VSFRMVY"/>
<sequence length="230" mass="25468">MESTTVSVGKFPQEYTEEQIMAIAKSVGPVSDVKLMFDDMTGRSKGFAHIRYNDVETARSAVRNLNYMPIANNRYLRCVFTTDTHTDAQLPQLPLGSQIAMNQQADRVVDDIVAQLDNSTSMAVIADLKKMCQDNPELACVLFERYPQLGMAAVDIAIKTGATNPDIVGLVRRHRSREIVELSPEQLHWLRQVAVVPASDFDDVGDAAATMRQLQEDVIAGRFGDISHAN</sequence>
<accession>A0A642USX9</accession>
<dbReference type="GO" id="GO:0005847">
    <property type="term" value="C:mRNA cleavage and polyadenylation specificity factor complex"/>
    <property type="evidence" value="ECO:0007669"/>
    <property type="project" value="TreeGrafter"/>
</dbReference>
<evidence type="ECO:0000259" key="2">
    <source>
        <dbReference type="PROSITE" id="PS50102"/>
    </source>
</evidence>
<gene>
    <name evidence="3" type="ORF">DIURU_001752</name>
</gene>
<protein>
    <recommendedName>
        <fullName evidence="2">RRM domain-containing protein</fullName>
    </recommendedName>
</protein>
<dbReference type="Gene3D" id="1.25.40.630">
    <property type="match status" value="1"/>
</dbReference>
<dbReference type="SMART" id="SM00360">
    <property type="entry name" value="RRM"/>
    <property type="match status" value="1"/>
</dbReference>
<reference evidence="3 4" key="1">
    <citation type="submission" date="2019-07" db="EMBL/GenBank/DDBJ databases">
        <title>Genome assembly of two rare yeast pathogens: Diutina rugosa and Trichomonascus ciferrii.</title>
        <authorList>
            <person name="Mixao V."/>
            <person name="Saus E."/>
            <person name="Hansen A."/>
            <person name="Lass-Flor C."/>
            <person name="Gabaldon T."/>
        </authorList>
    </citation>
    <scope>NUCLEOTIDE SEQUENCE [LARGE SCALE GENOMIC DNA]</scope>
    <source>
        <strain evidence="3 4">CBS 613</strain>
    </source>
</reference>
<comment type="caution">
    <text evidence="3">The sequence shown here is derived from an EMBL/GenBank/DDBJ whole genome shotgun (WGS) entry which is preliminary data.</text>
</comment>
<name>A0A642USX9_DIURU</name>
<evidence type="ECO:0000256" key="1">
    <source>
        <dbReference type="PROSITE-ProRule" id="PRU00176"/>
    </source>
</evidence>
<evidence type="ECO:0000313" key="4">
    <source>
        <dbReference type="Proteomes" id="UP000449547"/>
    </source>
</evidence>
<evidence type="ECO:0000313" key="3">
    <source>
        <dbReference type="EMBL" id="KAA8904916.1"/>
    </source>
</evidence>
<dbReference type="Pfam" id="PF14327">
    <property type="entry name" value="CSTF2_hinge"/>
    <property type="match status" value="1"/>
</dbReference>
<dbReference type="InterPro" id="IPR035979">
    <property type="entry name" value="RBD_domain_sf"/>
</dbReference>
<dbReference type="PANTHER" id="PTHR45735:SF2">
    <property type="entry name" value="CLEAVAGE STIMULATION FACTOR SUBUNIT 2"/>
    <property type="match status" value="1"/>
</dbReference>
<dbReference type="AlphaFoldDB" id="A0A642USX9"/>
<proteinExistence type="predicted"/>
<dbReference type="GeneID" id="54780405"/>
<dbReference type="Proteomes" id="UP000449547">
    <property type="component" value="Unassembled WGS sequence"/>
</dbReference>
<dbReference type="PANTHER" id="PTHR45735">
    <property type="entry name" value="CLEAVAGE STIMULATION FACTOR SUBUNIT 2"/>
    <property type="match status" value="1"/>
</dbReference>
<dbReference type="GO" id="GO:0003729">
    <property type="term" value="F:mRNA binding"/>
    <property type="evidence" value="ECO:0007669"/>
    <property type="project" value="TreeGrafter"/>
</dbReference>
<dbReference type="Gene3D" id="3.30.70.330">
    <property type="match status" value="1"/>
</dbReference>
<keyword evidence="1" id="KW-0694">RNA-binding</keyword>